<reference evidence="1 2" key="1">
    <citation type="submission" date="2018-09" db="EMBL/GenBank/DDBJ databases">
        <title>The draft genome of Acinetobacter spp. strains.</title>
        <authorList>
            <person name="Qin J."/>
            <person name="Feng Y."/>
            <person name="Zong Z."/>
        </authorList>
    </citation>
    <scope>NUCLEOTIDE SEQUENCE [LARGE SCALE GENOMIC DNA]</scope>
    <source>
        <strain evidence="1 2">WCHAc060002</strain>
    </source>
</reference>
<sequence length="178" mass="20448">MKNGFMKQKGLSSALYQMLHAGKRRAPLSKLRAYVGAWVENDTSQVSDKRRFFADIVFVFDREVLNNYSNLADVVSERWQETLKKASEAFQPPLDLKASCRVKKIFNSVEGLAYQELLVESIDKPLKNIIINNLAPYIVYKDLLDNTFYSDTPKWLIRGTLPRKKKRKPSTKSNKADA</sequence>
<comment type="caution">
    <text evidence="1">The sequence shown here is derived from an EMBL/GenBank/DDBJ whole genome shotgun (WGS) entry which is preliminary data.</text>
</comment>
<dbReference type="AlphaFoldDB" id="A0A3A8FJE9"/>
<proteinExistence type="predicted"/>
<accession>A0A3A8FJE9</accession>
<dbReference type="EMBL" id="RAXZ01000075">
    <property type="protein sequence ID" value="RKG47115.1"/>
    <property type="molecule type" value="Genomic_DNA"/>
</dbReference>
<evidence type="ECO:0000313" key="2">
    <source>
        <dbReference type="Proteomes" id="UP000281084"/>
    </source>
</evidence>
<evidence type="ECO:0000313" key="1">
    <source>
        <dbReference type="EMBL" id="RKG47115.1"/>
    </source>
</evidence>
<protein>
    <submittedName>
        <fullName evidence="1">Uncharacterized protein</fullName>
    </submittedName>
</protein>
<organism evidence="1 2">
    <name type="scientific">Acinetobacter cumulans</name>
    <dbReference type="NCBI Taxonomy" id="2136182"/>
    <lineage>
        <taxon>Bacteria</taxon>
        <taxon>Pseudomonadati</taxon>
        <taxon>Pseudomonadota</taxon>
        <taxon>Gammaproteobacteria</taxon>
        <taxon>Moraxellales</taxon>
        <taxon>Moraxellaceae</taxon>
        <taxon>Acinetobacter</taxon>
    </lineage>
</organism>
<name>A0A3A8FJE9_9GAMM</name>
<dbReference type="Proteomes" id="UP000281084">
    <property type="component" value="Unassembled WGS sequence"/>
</dbReference>
<gene>
    <name evidence="1" type="ORF">D7V64_17185</name>
</gene>